<dbReference type="Proteomes" id="UP000640509">
    <property type="component" value="Unassembled WGS sequence"/>
</dbReference>
<comment type="caution">
    <text evidence="2">The sequence shown here is derived from an EMBL/GenBank/DDBJ whole genome shotgun (WGS) entry which is preliminary data.</text>
</comment>
<sequence length="61" mass="6810">MSQRLPPVPPENRSDKGPGDPGGHVQTDADIPDQRQRNLDQQGRQGNIKQNTTNQGHQQDR</sequence>
<keyword evidence="3" id="KW-1185">Reference proteome</keyword>
<feature type="compositionally biased region" description="Polar residues" evidence="1">
    <location>
        <begin position="39"/>
        <end position="61"/>
    </location>
</feature>
<reference evidence="3" key="1">
    <citation type="journal article" date="2019" name="Int. J. Syst. Evol. Microbiol.">
        <title>The Global Catalogue of Microorganisms (GCM) 10K type strain sequencing project: providing services to taxonomists for standard genome sequencing and annotation.</title>
        <authorList>
            <consortium name="The Broad Institute Genomics Platform"/>
            <consortium name="The Broad Institute Genome Sequencing Center for Infectious Disease"/>
            <person name="Wu L."/>
            <person name="Ma J."/>
        </authorList>
    </citation>
    <scope>NUCLEOTIDE SEQUENCE [LARGE SCALE GENOMIC DNA]</scope>
    <source>
        <strain evidence="3">CGMCC 1.15419</strain>
    </source>
</reference>
<gene>
    <name evidence="2" type="ORF">GCM10011402_27960</name>
</gene>
<feature type="region of interest" description="Disordered" evidence="1">
    <location>
        <begin position="1"/>
        <end position="61"/>
    </location>
</feature>
<evidence type="ECO:0000313" key="3">
    <source>
        <dbReference type="Proteomes" id="UP000640509"/>
    </source>
</evidence>
<evidence type="ECO:0000313" key="2">
    <source>
        <dbReference type="EMBL" id="GGF73773.1"/>
    </source>
</evidence>
<name>A0ABQ1VJR9_9RHOB</name>
<protein>
    <submittedName>
        <fullName evidence="2">Uncharacterized protein</fullName>
    </submittedName>
</protein>
<dbReference type="EMBL" id="BMIV01000010">
    <property type="protein sequence ID" value="GGF73773.1"/>
    <property type="molecule type" value="Genomic_DNA"/>
</dbReference>
<dbReference type="RefSeq" id="WP_103174058.1">
    <property type="nucleotide sequence ID" value="NZ_BMIV01000010.1"/>
</dbReference>
<proteinExistence type="predicted"/>
<feature type="compositionally biased region" description="Pro residues" evidence="1">
    <location>
        <begin position="1"/>
        <end position="10"/>
    </location>
</feature>
<organism evidence="2 3">
    <name type="scientific">Paracoccus acridae</name>
    <dbReference type="NCBI Taxonomy" id="1795310"/>
    <lineage>
        <taxon>Bacteria</taxon>
        <taxon>Pseudomonadati</taxon>
        <taxon>Pseudomonadota</taxon>
        <taxon>Alphaproteobacteria</taxon>
        <taxon>Rhodobacterales</taxon>
        <taxon>Paracoccaceae</taxon>
        <taxon>Paracoccus</taxon>
    </lineage>
</organism>
<evidence type="ECO:0000256" key="1">
    <source>
        <dbReference type="SAM" id="MobiDB-lite"/>
    </source>
</evidence>
<accession>A0ABQ1VJR9</accession>